<dbReference type="Proteomes" id="UP000223060">
    <property type="component" value="Chromosome"/>
</dbReference>
<evidence type="ECO:0000259" key="10">
    <source>
        <dbReference type="PROSITE" id="PS50893"/>
    </source>
</evidence>
<dbReference type="InterPro" id="IPR011527">
    <property type="entry name" value="ABC1_TM_dom"/>
</dbReference>
<dbReference type="CDD" id="cd18548">
    <property type="entry name" value="ABC_6TM_Tm287_like"/>
    <property type="match status" value="1"/>
</dbReference>
<dbReference type="Pfam" id="PF00005">
    <property type="entry name" value="ABC_tran"/>
    <property type="match status" value="1"/>
</dbReference>
<protein>
    <submittedName>
        <fullName evidence="12">Multidrug ABC transporter ATP-binding protein</fullName>
    </submittedName>
</protein>
<dbReference type="PANTHER" id="PTHR43394">
    <property type="entry name" value="ATP-DEPENDENT PERMEASE MDL1, MITOCHONDRIAL"/>
    <property type="match status" value="1"/>
</dbReference>
<organism evidence="12 13">
    <name type="scientific">Listeria weihenstephanensis</name>
    <dbReference type="NCBI Taxonomy" id="1006155"/>
    <lineage>
        <taxon>Bacteria</taxon>
        <taxon>Bacillati</taxon>
        <taxon>Bacillota</taxon>
        <taxon>Bacilli</taxon>
        <taxon>Bacillales</taxon>
        <taxon>Listeriaceae</taxon>
        <taxon>Listeria</taxon>
    </lineage>
</organism>
<keyword evidence="13" id="KW-1185">Reference proteome</keyword>
<comment type="subcellular location">
    <subcellularLocation>
        <location evidence="1">Cell membrane</location>
        <topology evidence="1">Multi-pass membrane protein</topology>
    </subcellularLocation>
</comment>
<evidence type="ECO:0000256" key="4">
    <source>
        <dbReference type="ARBA" id="ARBA00022692"/>
    </source>
</evidence>
<dbReference type="InterPro" id="IPR039421">
    <property type="entry name" value="Type_1_exporter"/>
</dbReference>
<feature type="transmembrane region" description="Helical" evidence="9">
    <location>
        <begin position="132"/>
        <end position="149"/>
    </location>
</feature>
<evidence type="ECO:0000256" key="9">
    <source>
        <dbReference type="SAM" id="Phobius"/>
    </source>
</evidence>
<dbReference type="Gene3D" id="3.40.50.300">
    <property type="entry name" value="P-loop containing nucleotide triphosphate hydrolases"/>
    <property type="match status" value="1"/>
</dbReference>
<keyword evidence="8 9" id="KW-0472">Membrane</keyword>
<dbReference type="InterPro" id="IPR003593">
    <property type="entry name" value="AAA+_ATPase"/>
</dbReference>
<dbReference type="RefSeq" id="WP_036059197.1">
    <property type="nucleotide sequence ID" value="NZ_CP011102.1"/>
</dbReference>
<evidence type="ECO:0000313" key="13">
    <source>
        <dbReference type="Proteomes" id="UP000223060"/>
    </source>
</evidence>
<feature type="domain" description="ABC transporter" evidence="10">
    <location>
        <begin position="330"/>
        <end position="565"/>
    </location>
</feature>
<feature type="domain" description="ABC transmembrane type-1" evidence="11">
    <location>
        <begin position="17"/>
        <end position="297"/>
    </location>
</feature>
<dbReference type="AlphaFoldDB" id="A0A1S7FSB1"/>
<dbReference type="InterPro" id="IPR017871">
    <property type="entry name" value="ABC_transporter-like_CS"/>
</dbReference>
<feature type="transmembrane region" description="Helical" evidence="9">
    <location>
        <begin position="229"/>
        <end position="257"/>
    </location>
</feature>
<dbReference type="EMBL" id="CP011102">
    <property type="protein sequence ID" value="AQY50290.1"/>
    <property type="molecule type" value="Genomic_DNA"/>
</dbReference>
<dbReference type="InterPro" id="IPR036640">
    <property type="entry name" value="ABC1_TM_sf"/>
</dbReference>
<dbReference type="FunFam" id="3.40.50.300:FF:000221">
    <property type="entry name" value="Multidrug ABC transporter ATP-binding protein"/>
    <property type="match status" value="1"/>
</dbReference>
<name>A0A1S7FSB1_9LIST</name>
<dbReference type="PROSITE" id="PS50929">
    <property type="entry name" value="ABC_TM1F"/>
    <property type="match status" value="1"/>
</dbReference>
<evidence type="ECO:0000256" key="2">
    <source>
        <dbReference type="ARBA" id="ARBA00022448"/>
    </source>
</evidence>
<evidence type="ECO:0000256" key="3">
    <source>
        <dbReference type="ARBA" id="ARBA00022475"/>
    </source>
</evidence>
<keyword evidence="5" id="KW-0547">Nucleotide-binding</keyword>
<dbReference type="KEGG" id="lwi:UE46_04110"/>
<dbReference type="FunFam" id="1.20.1560.10:FF:000040">
    <property type="entry name" value="Multidrug ABC transporter ATP-binding protein"/>
    <property type="match status" value="1"/>
</dbReference>
<evidence type="ECO:0000313" key="12">
    <source>
        <dbReference type="EMBL" id="AQY50290.1"/>
    </source>
</evidence>
<dbReference type="GO" id="GO:0005886">
    <property type="term" value="C:plasma membrane"/>
    <property type="evidence" value="ECO:0007669"/>
    <property type="project" value="UniProtKB-SubCell"/>
</dbReference>
<sequence length="573" mass="63453">MKVLFQHLKKYKLQTTLSTLFVVVMVISQLWQPKLLQQVLEAIIKDDMDDITRIGILLIAIAIVGLIAGILNTILSAKVAQGVGADIRETSFRKIQTFSFSNIERLSTGNLVVRQTNDITQVQNLVMMSLQSITRIPIMFIGSFILAMYTLPELWWIIIVLVVLVLLIVFLIFGRMGKHFGKIQGFIDRVNAIAKENLAGMRVVKSFVQEDNELERFTKTSDKLTHHTIVVGQLFSIMIPAFMLVSNMAVVAAIYFAGDLVKDDPAVIGAIASFMNYLMQIMMAIIIGGMMMMMASRAMISLKRIGEVLETEPDITYDENAPKQDLVGSVEFRDVSFQYEGDETKALKHISFEAKPGEMVGIVGATGSGKSTLAQLIPRLYDPTEGEVLIGGVDLKKVNKQTIRDTVSLVLQRAILFSGTISENLRHGKKDATPDDMEKATRIAQAKEFIERHADVYEAPIVERGNNFSGGQKQRLSISRGIIGDPKVLILDDSTSALDARSEKLVKEALNKELSHTTTFIIAQKISSVIQADKILVLDAGELVGVGSHKELLETSATYREIYDTQKGKEVDA</sequence>
<feature type="transmembrane region" description="Helical" evidence="9">
    <location>
        <begin position="277"/>
        <end position="295"/>
    </location>
</feature>
<keyword evidence="7 9" id="KW-1133">Transmembrane helix</keyword>
<dbReference type="PROSITE" id="PS00211">
    <property type="entry name" value="ABC_TRANSPORTER_1"/>
    <property type="match status" value="1"/>
</dbReference>
<evidence type="ECO:0000256" key="7">
    <source>
        <dbReference type="ARBA" id="ARBA00022989"/>
    </source>
</evidence>
<feature type="transmembrane region" description="Helical" evidence="9">
    <location>
        <begin position="155"/>
        <end position="174"/>
    </location>
</feature>
<dbReference type="PANTHER" id="PTHR43394:SF1">
    <property type="entry name" value="ATP-BINDING CASSETTE SUB-FAMILY B MEMBER 10, MITOCHONDRIAL"/>
    <property type="match status" value="1"/>
</dbReference>
<evidence type="ECO:0000256" key="5">
    <source>
        <dbReference type="ARBA" id="ARBA00022741"/>
    </source>
</evidence>
<dbReference type="SUPFAM" id="SSF52540">
    <property type="entry name" value="P-loop containing nucleoside triphosphate hydrolases"/>
    <property type="match status" value="1"/>
</dbReference>
<evidence type="ECO:0000256" key="8">
    <source>
        <dbReference type="ARBA" id="ARBA00023136"/>
    </source>
</evidence>
<keyword evidence="2" id="KW-0813">Transport</keyword>
<dbReference type="PROSITE" id="PS50893">
    <property type="entry name" value="ABC_TRANSPORTER_2"/>
    <property type="match status" value="1"/>
</dbReference>
<dbReference type="SUPFAM" id="SSF90123">
    <property type="entry name" value="ABC transporter transmembrane region"/>
    <property type="match status" value="1"/>
</dbReference>
<evidence type="ECO:0000256" key="1">
    <source>
        <dbReference type="ARBA" id="ARBA00004651"/>
    </source>
</evidence>
<proteinExistence type="predicted"/>
<feature type="transmembrane region" description="Helical" evidence="9">
    <location>
        <begin position="12"/>
        <end position="31"/>
    </location>
</feature>
<dbReference type="InterPro" id="IPR003439">
    <property type="entry name" value="ABC_transporter-like_ATP-bd"/>
</dbReference>
<accession>A0A1S7FSB1</accession>
<keyword evidence="6 12" id="KW-0067">ATP-binding</keyword>
<dbReference type="InterPro" id="IPR027417">
    <property type="entry name" value="P-loop_NTPase"/>
</dbReference>
<dbReference type="GO" id="GO:0016887">
    <property type="term" value="F:ATP hydrolysis activity"/>
    <property type="evidence" value="ECO:0007669"/>
    <property type="project" value="InterPro"/>
</dbReference>
<reference evidence="13" key="1">
    <citation type="submission" date="2015-03" db="EMBL/GenBank/DDBJ databases">
        <authorList>
            <person name="Ferrari E."/>
            <person name="Walter M.C."/>
            <person name="Huptas C."/>
            <person name="Scherer S."/>
            <person name="Mueller-Herbst S."/>
        </authorList>
    </citation>
    <scope>NUCLEOTIDE SEQUENCE [LARGE SCALE GENOMIC DNA]</scope>
    <source>
        <strain evidence="13">LWP01</strain>
    </source>
</reference>
<dbReference type="GO" id="GO:0015421">
    <property type="term" value="F:ABC-type oligopeptide transporter activity"/>
    <property type="evidence" value="ECO:0007669"/>
    <property type="project" value="TreeGrafter"/>
</dbReference>
<evidence type="ECO:0000256" key="6">
    <source>
        <dbReference type="ARBA" id="ARBA00022840"/>
    </source>
</evidence>
<dbReference type="Pfam" id="PF00664">
    <property type="entry name" value="ABC_membrane"/>
    <property type="match status" value="1"/>
</dbReference>
<feature type="transmembrane region" description="Helical" evidence="9">
    <location>
        <begin position="51"/>
        <end position="71"/>
    </location>
</feature>
<dbReference type="SMART" id="SM00382">
    <property type="entry name" value="AAA"/>
    <property type="match status" value="1"/>
</dbReference>
<dbReference type="GO" id="GO:0005524">
    <property type="term" value="F:ATP binding"/>
    <property type="evidence" value="ECO:0007669"/>
    <property type="project" value="UniProtKB-KW"/>
</dbReference>
<evidence type="ECO:0000259" key="11">
    <source>
        <dbReference type="PROSITE" id="PS50929"/>
    </source>
</evidence>
<gene>
    <name evidence="12" type="ORF">UE46_04110</name>
</gene>
<keyword evidence="4 9" id="KW-0812">Transmembrane</keyword>
<dbReference type="Gene3D" id="1.20.1560.10">
    <property type="entry name" value="ABC transporter type 1, transmembrane domain"/>
    <property type="match status" value="1"/>
</dbReference>
<keyword evidence="3" id="KW-1003">Cell membrane</keyword>